<evidence type="ECO:0000256" key="1">
    <source>
        <dbReference type="ARBA" id="ARBA00004609"/>
    </source>
</evidence>
<evidence type="ECO:0000313" key="14">
    <source>
        <dbReference type="Proteomes" id="UP000694864"/>
    </source>
</evidence>
<gene>
    <name evidence="15" type="primary">LOC104708185</name>
</gene>
<evidence type="ECO:0000256" key="7">
    <source>
        <dbReference type="ARBA" id="ARBA00023157"/>
    </source>
</evidence>
<dbReference type="SMART" id="SM00499">
    <property type="entry name" value="AAI"/>
    <property type="match status" value="1"/>
</dbReference>
<keyword evidence="5 12" id="KW-0732">Signal</keyword>
<evidence type="ECO:0000256" key="2">
    <source>
        <dbReference type="ARBA" id="ARBA00009748"/>
    </source>
</evidence>
<evidence type="ECO:0000313" key="15">
    <source>
        <dbReference type="RefSeq" id="XP_010423008.1"/>
    </source>
</evidence>
<dbReference type="PANTHER" id="PTHR33044">
    <property type="entry name" value="BIFUNCTIONAL INHIBITOR/LIPID-TRANSFER PROTEIN/SEED STORAGE 2S ALBUMIN SUPERFAMILY PROTEIN-RELATED"/>
    <property type="match status" value="1"/>
</dbReference>
<evidence type="ECO:0000256" key="9">
    <source>
        <dbReference type="ARBA" id="ARBA00023288"/>
    </source>
</evidence>
<keyword evidence="11" id="KW-0812">Transmembrane</keyword>
<feature type="domain" description="Bifunctional inhibitor/plant lipid transfer protein/seed storage helical" evidence="13">
    <location>
        <begin position="32"/>
        <end position="110"/>
    </location>
</feature>
<sequence>MAFFSATISLLLLVLSVSSTSVHGSLVPPLECSALMMNMAGCLAFVTIGSTVDVPTSSCCNGLKTILDTNAACLCEGLKTSGSMGIKMNVTKAYTLPAACKLNAPSVSSCQLPIPPTPSPNAKAPVPAAGPRLGSGPSSAPAPSPSQGNPGSSLIPIYGLTFVISGALVILFSLI</sequence>
<evidence type="ECO:0000256" key="6">
    <source>
        <dbReference type="ARBA" id="ARBA00023136"/>
    </source>
</evidence>
<dbReference type="GeneID" id="104708185"/>
<feature type="chain" id="PRO_5045782159" evidence="12">
    <location>
        <begin position="25"/>
        <end position="175"/>
    </location>
</feature>
<dbReference type="RefSeq" id="XP_010423008.1">
    <property type="nucleotide sequence ID" value="XM_010424706.2"/>
</dbReference>
<dbReference type="InterPro" id="IPR036312">
    <property type="entry name" value="Bifun_inhib/LTP/seed_sf"/>
</dbReference>
<organism evidence="14 15">
    <name type="scientific">Camelina sativa</name>
    <name type="common">False flax</name>
    <name type="synonym">Myagrum sativum</name>
    <dbReference type="NCBI Taxonomy" id="90675"/>
    <lineage>
        <taxon>Eukaryota</taxon>
        <taxon>Viridiplantae</taxon>
        <taxon>Streptophyta</taxon>
        <taxon>Embryophyta</taxon>
        <taxon>Tracheophyta</taxon>
        <taxon>Spermatophyta</taxon>
        <taxon>Magnoliopsida</taxon>
        <taxon>eudicotyledons</taxon>
        <taxon>Gunneridae</taxon>
        <taxon>Pentapetalae</taxon>
        <taxon>rosids</taxon>
        <taxon>malvids</taxon>
        <taxon>Brassicales</taxon>
        <taxon>Brassicaceae</taxon>
        <taxon>Camelineae</taxon>
        <taxon>Camelina</taxon>
    </lineage>
</organism>
<dbReference type="InterPro" id="IPR000528">
    <property type="entry name" value="Plant_nsLTP"/>
</dbReference>
<protein>
    <submittedName>
        <fullName evidence="15">Non-specific lipid-transfer protein-like protein At5g64080</fullName>
    </submittedName>
</protein>
<accession>A0ABM0T9S3</accession>
<dbReference type="CDD" id="cd00010">
    <property type="entry name" value="AAI_LTSS"/>
    <property type="match status" value="1"/>
</dbReference>
<reference evidence="15" key="2">
    <citation type="submission" date="2025-08" db="UniProtKB">
        <authorList>
            <consortium name="RefSeq"/>
        </authorList>
    </citation>
    <scope>IDENTIFICATION</scope>
    <source>
        <tissue evidence="15">Leaf</tissue>
    </source>
</reference>
<keyword evidence="7" id="KW-1015">Disulfide bond</keyword>
<name>A0ABM0T9S3_CAMSA</name>
<dbReference type="InterPro" id="IPR016140">
    <property type="entry name" value="Bifunc_inhib/LTP/seed_store"/>
</dbReference>
<dbReference type="PRINTS" id="PR00382">
    <property type="entry name" value="LIPIDTRNSFER"/>
</dbReference>
<feature type="signal peptide" evidence="12">
    <location>
        <begin position="1"/>
        <end position="24"/>
    </location>
</feature>
<dbReference type="InterPro" id="IPR043325">
    <property type="entry name" value="LTSS"/>
</dbReference>
<reference evidence="14" key="1">
    <citation type="journal article" date="2014" name="Nat. Commun.">
        <title>The emerging biofuel crop Camelina sativa retains a highly undifferentiated hexaploid genome structure.</title>
        <authorList>
            <person name="Kagale S."/>
            <person name="Koh C."/>
            <person name="Nixon J."/>
            <person name="Bollina V."/>
            <person name="Clarke W.E."/>
            <person name="Tuteja R."/>
            <person name="Spillane C."/>
            <person name="Robinson S.J."/>
            <person name="Links M.G."/>
            <person name="Clarke C."/>
            <person name="Higgins E.E."/>
            <person name="Huebert T."/>
            <person name="Sharpe A.G."/>
            <person name="Parkin I.A."/>
        </authorList>
    </citation>
    <scope>NUCLEOTIDE SEQUENCE [LARGE SCALE GENOMIC DNA]</scope>
    <source>
        <strain evidence="14">cv. DH55</strain>
    </source>
</reference>
<keyword evidence="11" id="KW-1133">Transmembrane helix</keyword>
<keyword evidence="14" id="KW-1185">Reference proteome</keyword>
<dbReference type="Pfam" id="PF14368">
    <property type="entry name" value="LTP_2"/>
    <property type="match status" value="1"/>
</dbReference>
<comment type="similarity">
    <text evidence="2">Belongs to the plant LTP family.</text>
</comment>
<comment type="subcellular location">
    <subcellularLocation>
        <location evidence="1">Cell membrane</location>
        <topology evidence="1">Lipid-anchor</topology>
        <topology evidence="1">GPI-anchor</topology>
    </subcellularLocation>
</comment>
<evidence type="ECO:0000256" key="4">
    <source>
        <dbReference type="ARBA" id="ARBA00022622"/>
    </source>
</evidence>
<evidence type="ECO:0000256" key="10">
    <source>
        <dbReference type="SAM" id="MobiDB-lite"/>
    </source>
</evidence>
<dbReference type="Proteomes" id="UP000694864">
    <property type="component" value="Chromosome 8"/>
</dbReference>
<keyword evidence="9" id="KW-0449">Lipoprotein</keyword>
<evidence type="ECO:0000256" key="12">
    <source>
        <dbReference type="SAM" id="SignalP"/>
    </source>
</evidence>
<keyword evidence="4" id="KW-0336">GPI-anchor</keyword>
<keyword evidence="6 11" id="KW-0472">Membrane</keyword>
<dbReference type="Gene3D" id="1.10.110.10">
    <property type="entry name" value="Plant lipid-transfer and hydrophobic proteins"/>
    <property type="match status" value="1"/>
</dbReference>
<feature type="compositionally biased region" description="Low complexity" evidence="10">
    <location>
        <begin position="127"/>
        <end position="148"/>
    </location>
</feature>
<feature type="transmembrane region" description="Helical" evidence="11">
    <location>
        <begin position="155"/>
        <end position="174"/>
    </location>
</feature>
<evidence type="ECO:0000259" key="13">
    <source>
        <dbReference type="SMART" id="SM00499"/>
    </source>
</evidence>
<evidence type="ECO:0000256" key="11">
    <source>
        <dbReference type="SAM" id="Phobius"/>
    </source>
</evidence>
<proteinExistence type="inferred from homology"/>
<dbReference type="SUPFAM" id="SSF47699">
    <property type="entry name" value="Bifunctional inhibitor/lipid-transfer protein/seed storage 2S albumin"/>
    <property type="match status" value="1"/>
</dbReference>
<evidence type="ECO:0000256" key="8">
    <source>
        <dbReference type="ARBA" id="ARBA00023180"/>
    </source>
</evidence>
<keyword evidence="8" id="KW-0325">Glycoprotein</keyword>
<feature type="region of interest" description="Disordered" evidence="10">
    <location>
        <begin position="118"/>
        <end position="148"/>
    </location>
</feature>
<evidence type="ECO:0000256" key="3">
    <source>
        <dbReference type="ARBA" id="ARBA00022475"/>
    </source>
</evidence>
<keyword evidence="3" id="KW-1003">Cell membrane</keyword>
<evidence type="ECO:0000256" key="5">
    <source>
        <dbReference type="ARBA" id="ARBA00022729"/>
    </source>
</evidence>